<dbReference type="eggNOG" id="ENOG502N5HV">
    <property type="taxonomic scope" value="Archaea"/>
</dbReference>
<organism evidence="2 3">
    <name type="scientific">Natronococcus amylolyticus DSM 10524</name>
    <dbReference type="NCBI Taxonomy" id="1227497"/>
    <lineage>
        <taxon>Archaea</taxon>
        <taxon>Methanobacteriati</taxon>
        <taxon>Methanobacteriota</taxon>
        <taxon>Stenosarchaea group</taxon>
        <taxon>Halobacteria</taxon>
        <taxon>Halobacteriales</taxon>
        <taxon>Natrialbaceae</taxon>
        <taxon>Natronococcus</taxon>
    </lineage>
</organism>
<keyword evidence="3" id="KW-1185">Reference proteome</keyword>
<name>L9XGQ7_9EURY</name>
<accession>L9XGQ7</accession>
<dbReference type="EMBL" id="AOIB01000013">
    <property type="protein sequence ID" value="ELY60571.1"/>
    <property type="molecule type" value="Genomic_DNA"/>
</dbReference>
<feature type="compositionally biased region" description="Gly residues" evidence="1">
    <location>
        <begin position="39"/>
        <end position="49"/>
    </location>
</feature>
<feature type="region of interest" description="Disordered" evidence="1">
    <location>
        <begin position="27"/>
        <end position="55"/>
    </location>
</feature>
<protein>
    <submittedName>
        <fullName evidence="2">Uncharacterized protein</fullName>
    </submittedName>
</protein>
<dbReference type="PROSITE" id="PS51318">
    <property type="entry name" value="TAT"/>
    <property type="match status" value="1"/>
</dbReference>
<dbReference type="AlphaFoldDB" id="L9XGQ7"/>
<evidence type="ECO:0000313" key="3">
    <source>
        <dbReference type="Proteomes" id="UP000011688"/>
    </source>
</evidence>
<dbReference type="Proteomes" id="UP000011688">
    <property type="component" value="Unassembled WGS sequence"/>
</dbReference>
<dbReference type="InterPro" id="IPR006311">
    <property type="entry name" value="TAT_signal"/>
</dbReference>
<gene>
    <name evidence="2" type="ORF">C491_04715</name>
</gene>
<evidence type="ECO:0000313" key="2">
    <source>
        <dbReference type="EMBL" id="ELY60571.1"/>
    </source>
</evidence>
<sequence length="206" mass="21156">MSNEQTPDDDRRTVLKTLAATGLAGAGIAGASGSASANPGGGGNPGQGNGNVPRLTFDLDEREGEFVDNGDDDAENIPNGFRAGEDATFDGELILEDLEIAEVDGDEHLLASGRLRGTLSSNPTEQVNETFDGLDLGGLLDGVLDLLSPGEAGECPVLDLEIEPIFLDLLGLELETETIDLDLTAVAGEGNLVGNLLCAVAGLLDP</sequence>
<dbReference type="OrthoDB" id="351142at2157"/>
<dbReference type="PATRIC" id="fig|1227497.3.peg.973"/>
<comment type="caution">
    <text evidence="2">The sequence shown here is derived from an EMBL/GenBank/DDBJ whole genome shotgun (WGS) entry which is preliminary data.</text>
</comment>
<proteinExistence type="predicted"/>
<reference evidence="2 3" key="1">
    <citation type="journal article" date="2014" name="PLoS Genet.">
        <title>Phylogenetically driven sequencing of extremely halophilic archaea reveals strategies for static and dynamic osmo-response.</title>
        <authorList>
            <person name="Becker E.A."/>
            <person name="Seitzer P.M."/>
            <person name="Tritt A."/>
            <person name="Larsen D."/>
            <person name="Krusor M."/>
            <person name="Yao A.I."/>
            <person name="Wu D."/>
            <person name="Madern D."/>
            <person name="Eisen J.A."/>
            <person name="Darling A.E."/>
            <person name="Facciotti M.T."/>
        </authorList>
    </citation>
    <scope>NUCLEOTIDE SEQUENCE [LARGE SCALE GENOMIC DNA]</scope>
    <source>
        <strain evidence="2 3">DSM 10524</strain>
    </source>
</reference>
<dbReference type="RefSeq" id="WP_005554151.1">
    <property type="nucleotide sequence ID" value="NZ_AOIB01000013.1"/>
</dbReference>
<evidence type="ECO:0000256" key="1">
    <source>
        <dbReference type="SAM" id="MobiDB-lite"/>
    </source>
</evidence>